<dbReference type="Proteomes" id="UP001500728">
    <property type="component" value="Unassembled WGS sequence"/>
</dbReference>
<reference evidence="4" key="1">
    <citation type="journal article" date="2019" name="Int. J. Syst. Evol. Microbiol.">
        <title>The Global Catalogue of Microorganisms (GCM) 10K type strain sequencing project: providing services to taxonomists for standard genome sequencing and annotation.</title>
        <authorList>
            <consortium name="The Broad Institute Genomics Platform"/>
            <consortium name="The Broad Institute Genome Sequencing Center for Infectious Disease"/>
            <person name="Wu L."/>
            <person name="Ma J."/>
        </authorList>
    </citation>
    <scope>NUCLEOTIDE SEQUENCE [LARGE SCALE GENOMIC DNA]</scope>
    <source>
        <strain evidence="4">JCM 9381</strain>
    </source>
</reference>
<keyword evidence="2" id="KW-1133">Transmembrane helix</keyword>
<protein>
    <recommendedName>
        <fullName evidence="5">DUF2933 domain-containing protein</fullName>
    </recommendedName>
</protein>
<feature type="transmembrane region" description="Helical" evidence="2">
    <location>
        <begin position="28"/>
        <end position="46"/>
    </location>
</feature>
<feature type="compositionally biased region" description="Gly residues" evidence="1">
    <location>
        <begin position="56"/>
        <end position="66"/>
    </location>
</feature>
<dbReference type="EMBL" id="BAAAUW010000001">
    <property type="protein sequence ID" value="GAA3246062.1"/>
    <property type="molecule type" value="Genomic_DNA"/>
</dbReference>
<gene>
    <name evidence="3" type="ORF">GCM10010469_01680</name>
</gene>
<organism evidence="3 4">
    <name type="scientific">Streptomyces labedae</name>
    <dbReference type="NCBI Taxonomy" id="285569"/>
    <lineage>
        <taxon>Bacteria</taxon>
        <taxon>Bacillati</taxon>
        <taxon>Actinomycetota</taxon>
        <taxon>Actinomycetes</taxon>
        <taxon>Kitasatosporales</taxon>
        <taxon>Streptomycetaceae</taxon>
        <taxon>Streptomyces</taxon>
    </lineage>
</organism>
<feature type="transmembrane region" description="Helical" evidence="2">
    <location>
        <begin position="7"/>
        <end position="22"/>
    </location>
</feature>
<keyword evidence="2" id="KW-0472">Membrane</keyword>
<evidence type="ECO:0000313" key="3">
    <source>
        <dbReference type="EMBL" id="GAA3246062.1"/>
    </source>
</evidence>
<evidence type="ECO:0008006" key="5">
    <source>
        <dbReference type="Google" id="ProtNLM"/>
    </source>
</evidence>
<evidence type="ECO:0000256" key="2">
    <source>
        <dbReference type="SAM" id="Phobius"/>
    </source>
</evidence>
<comment type="caution">
    <text evidence="3">The sequence shown here is derived from an EMBL/GenBank/DDBJ whole genome shotgun (WGS) entry which is preliminary data.</text>
</comment>
<dbReference type="Pfam" id="PF11666">
    <property type="entry name" value="DUF2933"/>
    <property type="match status" value="1"/>
</dbReference>
<evidence type="ECO:0000313" key="4">
    <source>
        <dbReference type="Proteomes" id="UP001500728"/>
    </source>
</evidence>
<feature type="region of interest" description="Disordered" evidence="1">
    <location>
        <begin position="56"/>
        <end position="78"/>
    </location>
</feature>
<name>A0ABP6QNL2_9ACTN</name>
<keyword evidence="2" id="KW-0812">Transmembrane</keyword>
<keyword evidence="4" id="KW-1185">Reference proteome</keyword>
<evidence type="ECO:0000256" key="1">
    <source>
        <dbReference type="SAM" id="MobiDB-lite"/>
    </source>
</evidence>
<sequence>MCINRKALIGLGAVAVAVLLLKPGWFAAALPLLILALCPLSMIFMMRGMKGDQGKGQAGSACGMGGTAHKTGTSSTSSTNLDVQISALQSELRDLKAAQARRNGVTAAEAQEAVDLTKDTGPDARA</sequence>
<feature type="region of interest" description="Disordered" evidence="1">
    <location>
        <begin position="103"/>
        <end position="126"/>
    </location>
</feature>
<accession>A0ABP6QNL2</accession>
<feature type="compositionally biased region" description="Basic and acidic residues" evidence="1">
    <location>
        <begin position="115"/>
        <end position="126"/>
    </location>
</feature>
<dbReference type="RefSeq" id="WP_346150458.1">
    <property type="nucleotide sequence ID" value="NZ_BAAAUW010000001.1"/>
</dbReference>
<dbReference type="InterPro" id="IPR021682">
    <property type="entry name" value="DUF2933"/>
</dbReference>
<proteinExistence type="predicted"/>